<evidence type="ECO:0000313" key="2">
    <source>
        <dbReference type="Proteomes" id="UP000030392"/>
    </source>
</evidence>
<gene>
    <name evidence="1" type="ORF">EV03_0425</name>
</gene>
<dbReference type="AlphaFoldDB" id="A0A0A2C5Q7"/>
<organism evidence="1 2">
    <name type="scientific">Prochlorococcus marinus str. PAC1</name>
    <dbReference type="NCBI Taxonomy" id="59924"/>
    <lineage>
        <taxon>Bacteria</taxon>
        <taxon>Bacillati</taxon>
        <taxon>Cyanobacteriota</taxon>
        <taxon>Cyanophyceae</taxon>
        <taxon>Synechococcales</taxon>
        <taxon>Prochlorococcaceae</taxon>
        <taxon>Prochlorococcus</taxon>
    </lineage>
</organism>
<proteinExistence type="predicted"/>
<name>A0A0A2C5Q7_PROMR</name>
<dbReference type="Proteomes" id="UP000030392">
    <property type="component" value="Unassembled WGS sequence"/>
</dbReference>
<reference evidence="2" key="1">
    <citation type="journal article" date="2014" name="Sci. Data">
        <title>Genomes of diverse isolates of the marine cyanobacterium Prochlorococcus.</title>
        <authorList>
            <person name="Biller S."/>
            <person name="Berube P."/>
            <person name="Thompson J."/>
            <person name="Kelly L."/>
            <person name="Roggensack S."/>
            <person name="Awad L."/>
            <person name="Roache-Johnson K."/>
            <person name="Ding H."/>
            <person name="Giovannoni S.J."/>
            <person name="Moore L.R."/>
            <person name="Chisholm S.W."/>
        </authorList>
    </citation>
    <scope>NUCLEOTIDE SEQUENCE [LARGE SCALE GENOMIC DNA]</scope>
    <source>
        <strain evidence="2">PAC1</strain>
    </source>
</reference>
<sequence length="55" mass="6273">MVTGTPSKPGFRTKLVVFFSLSMALAPAKQFSVQLKNFQLELYFIELNYIFNIAL</sequence>
<dbReference type="EMBL" id="JNAX01000005">
    <property type="protein sequence ID" value="KGG21686.1"/>
    <property type="molecule type" value="Genomic_DNA"/>
</dbReference>
<evidence type="ECO:0000313" key="1">
    <source>
        <dbReference type="EMBL" id="KGG21686.1"/>
    </source>
</evidence>
<accession>A0A0A2C5Q7</accession>
<protein>
    <submittedName>
        <fullName evidence="1">Uncharacterized protein</fullName>
    </submittedName>
</protein>
<comment type="caution">
    <text evidence="1">The sequence shown here is derived from an EMBL/GenBank/DDBJ whole genome shotgun (WGS) entry which is preliminary data.</text>
</comment>